<feature type="region of interest" description="Disordered" evidence="2">
    <location>
        <begin position="1121"/>
        <end position="1144"/>
    </location>
</feature>
<accession>A0A2B7Y7U3</accession>
<comment type="caution">
    <text evidence="6">The sequence shown here is derived from an EMBL/GenBank/DDBJ whole genome shotgun (WGS) entry which is preliminary data.</text>
</comment>
<reference evidence="6 7" key="1">
    <citation type="submission" date="2017-10" db="EMBL/GenBank/DDBJ databases">
        <title>Comparative genomics in systemic dimorphic fungi from Ajellomycetaceae.</title>
        <authorList>
            <person name="Munoz J.F."/>
            <person name="Mcewen J.G."/>
            <person name="Clay O.K."/>
            <person name="Cuomo C.A."/>
        </authorList>
    </citation>
    <scope>NUCLEOTIDE SEQUENCE [LARGE SCALE GENOMIC DNA]</scope>
    <source>
        <strain evidence="6 7">UAMH7299</strain>
    </source>
</reference>
<keyword evidence="7" id="KW-1185">Reference proteome</keyword>
<evidence type="ECO:0000259" key="5">
    <source>
        <dbReference type="Pfam" id="PF23565"/>
    </source>
</evidence>
<dbReference type="InterPro" id="IPR016024">
    <property type="entry name" value="ARM-type_fold"/>
</dbReference>
<dbReference type="AlphaFoldDB" id="A0A2B7Y7U3"/>
<dbReference type="SUPFAM" id="SSF48371">
    <property type="entry name" value="ARM repeat"/>
    <property type="match status" value="1"/>
</dbReference>
<feature type="domain" description="RNA polymerase II assembly factor Rtp1 C-terminal" evidence="3">
    <location>
        <begin position="1057"/>
        <end position="1086"/>
    </location>
</feature>
<proteinExistence type="inferred from homology"/>
<feature type="region of interest" description="Disordered" evidence="2">
    <location>
        <begin position="886"/>
        <end position="912"/>
    </location>
</feature>
<evidence type="ECO:0008006" key="8">
    <source>
        <dbReference type="Google" id="ProtNLM"/>
    </source>
</evidence>
<dbReference type="InterPro" id="IPR057407">
    <property type="entry name" value="HEAT_TANGO6"/>
</dbReference>
<dbReference type="PANTHER" id="PTHR20959">
    <property type="entry name" value="TRANSPORT AND GOLGI ORGANIZATION PROTEIN 6 FAMILY MEMBER"/>
    <property type="match status" value="1"/>
</dbReference>
<organism evidence="6 7">
    <name type="scientific">Polytolypa hystricis (strain UAMH7299)</name>
    <dbReference type="NCBI Taxonomy" id="1447883"/>
    <lineage>
        <taxon>Eukaryota</taxon>
        <taxon>Fungi</taxon>
        <taxon>Dikarya</taxon>
        <taxon>Ascomycota</taxon>
        <taxon>Pezizomycotina</taxon>
        <taxon>Eurotiomycetes</taxon>
        <taxon>Eurotiomycetidae</taxon>
        <taxon>Onygenales</taxon>
        <taxon>Onygenales incertae sedis</taxon>
        <taxon>Polytolypa</taxon>
    </lineage>
</organism>
<dbReference type="PANTHER" id="PTHR20959:SF1">
    <property type="entry name" value="TRANSPORT AND GOLGI ORGANIZATION PROTEIN 6 HOMOLOG"/>
    <property type="match status" value="1"/>
</dbReference>
<evidence type="ECO:0000256" key="1">
    <source>
        <dbReference type="ARBA" id="ARBA00005724"/>
    </source>
</evidence>
<dbReference type="STRING" id="1447883.A0A2B7Y7U3"/>
<comment type="similarity">
    <text evidence="1">Belongs to the Tango6 family.</text>
</comment>
<dbReference type="Pfam" id="PF10363">
    <property type="entry name" value="RTP1_C1"/>
    <property type="match status" value="1"/>
</dbReference>
<evidence type="ECO:0000259" key="4">
    <source>
        <dbReference type="Pfam" id="PF10363"/>
    </source>
</evidence>
<dbReference type="InterPro" id="IPR019414">
    <property type="entry name" value="Rtp1_C2"/>
</dbReference>
<feature type="domain" description="RNA polymerase II assembly factor Rtp1 C-terminal" evidence="4">
    <location>
        <begin position="751"/>
        <end position="866"/>
    </location>
</feature>
<sequence>MASSSDNVTDKNLRKAAAVALAIAMHYQEIQKSRGDSLVQILARNIPVQHEGNKSDRENVIQYSLEILTAIHNAFVGLPVEEGLGPEHIGSQGSGSKGDPALEDAKRRRALHAMLDLLSLEGIYPCLSSAVGIPLEQRVISVLPTGVVAKQAPETSSDRPHDEGLLDRILSSLRVILWDERTGIQQIIKGRILPDIIAGVAELGFNTHMLTDNNRETYKAMFRRIITESSTSTLLPVLTSFLTKSSAPWFIAEISFELSRIPLRGNGVIETVVFIASQFAPSLGQTEEMQPSAGPPITVQAIMQTSRLLSSVPRGMNADDYFTNIGSKLLALLDGEDPDLKKTASYVIGSGILGKRTYGAPGTVGHTIFVRPLFDALNGNVKGASAMWLKQFKVDGTPLPESLTDDFGGQILTEESKLLLAIDRLSALCLLHPNPGLLKRLIHPVLLSLWGLHCYSKEHHKSWWEGKVFKLLQTFFSVSTGLSRFESLMENLTWDGGLTWIYGPGSEGGVSIRRRIESVSHDVNLIQAMSTLDDRIDTFLKLLAADPQSEELTGDVLLLVCRQWLLGQSTDKGKMRSEPLQESQLMLRKLVSAKLAEKLLGTSKDILSRNPLKLLELIKQLIESETSDQTAQKRRREDLAHVSIRSLSSLTTSETDIEQPDAEKVESLSTALSLLSTVLTSPDFGLSEQIRSILETIKSQLDLLLPTLPPSLSQPATTASMLLEITLSESITSGDKHEQISSRVSDLEKHRQALQNLSSTLPPVQAEGLSMLSDLVKDSSPILDIPATLTLLLSLITNTDAESSSNDEFIYLNVIKLVGLLASRHPKTVIKTLAERYADRNEDITLDQRLRIGESLLRTVEELGQALVNDAAKVLGETMIEVAARRGRKPKAKKAREEAIEKEKMRKKEDEVPGFDIGKSLEQLGQEMDSDTEDPEVAAHSSNILEAWAAGAASDAEPDDLRARASAISILASAIQTNLAGLGPPIASTSVELALSTLTLELGPESAILRRSAVILLLDLLKALDNARETGVSLGFGFTFNTSSTTAQEGNIGNVFDILQVLGFVESKETDAIVRGHLRVLIESFEAWVEKSLLRGFGAGGGIGQSTTPRFELGDRLAGLDIQPPASQGTRSPSFAGPRIEEIE</sequence>
<dbReference type="Proteomes" id="UP000224634">
    <property type="component" value="Unassembled WGS sequence"/>
</dbReference>
<dbReference type="Pfam" id="PF23565">
    <property type="entry name" value="ARM_TANGO6"/>
    <property type="match status" value="1"/>
</dbReference>
<dbReference type="EMBL" id="PDNA01000068">
    <property type="protein sequence ID" value="PGH17103.1"/>
    <property type="molecule type" value="Genomic_DNA"/>
</dbReference>
<feature type="compositionally biased region" description="Basic and acidic residues" evidence="2">
    <location>
        <begin position="895"/>
        <end position="911"/>
    </location>
</feature>
<feature type="domain" description="TANGO6 HEAT repeat" evidence="5">
    <location>
        <begin position="300"/>
        <end position="545"/>
    </location>
</feature>
<dbReference type="InterPro" id="IPR039600">
    <property type="entry name" value="TANGO6/Rtp1"/>
</dbReference>
<dbReference type="Pfam" id="PF10304">
    <property type="entry name" value="RTP1_C2"/>
    <property type="match status" value="1"/>
</dbReference>
<dbReference type="OrthoDB" id="39591at2759"/>
<gene>
    <name evidence="6" type="ORF">AJ80_04978</name>
</gene>
<protein>
    <recommendedName>
        <fullName evidence="8">RNA polymerase II assembly factor Rtp1 C-terminal domain-containing protein</fullName>
    </recommendedName>
</protein>
<evidence type="ECO:0000256" key="2">
    <source>
        <dbReference type="SAM" id="MobiDB-lite"/>
    </source>
</evidence>
<name>A0A2B7Y7U3_POLH7</name>
<dbReference type="GO" id="GO:0009306">
    <property type="term" value="P:protein secretion"/>
    <property type="evidence" value="ECO:0007669"/>
    <property type="project" value="TreeGrafter"/>
</dbReference>
<evidence type="ECO:0000313" key="6">
    <source>
        <dbReference type="EMBL" id="PGH17103.1"/>
    </source>
</evidence>
<evidence type="ECO:0000313" key="7">
    <source>
        <dbReference type="Proteomes" id="UP000224634"/>
    </source>
</evidence>
<dbReference type="InterPro" id="IPR019451">
    <property type="entry name" value="Rtp1_C1"/>
</dbReference>
<evidence type="ECO:0000259" key="3">
    <source>
        <dbReference type="Pfam" id="PF10304"/>
    </source>
</evidence>